<evidence type="ECO:0000313" key="2">
    <source>
        <dbReference type="Proteomes" id="UP000703269"/>
    </source>
</evidence>
<dbReference type="EMBL" id="BPQB01000042">
    <property type="protein sequence ID" value="GJE94657.1"/>
    <property type="molecule type" value="Genomic_DNA"/>
</dbReference>
<evidence type="ECO:0000313" key="1">
    <source>
        <dbReference type="EMBL" id="GJE94657.1"/>
    </source>
</evidence>
<organism evidence="1 2">
    <name type="scientific">Phanerochaete sordida</name>
    <dbReference type="NCBI Taxonomy" id="48140"/>
    <lineage>
        <taxon>Eukaryota</taxon>
        <taxon>Fungi</taxon>
        <taxon>Dikarya</taxon>
        <taxon>Basidiomycota</taxon>
        <taxon>Agaricomycotina</taxon>
        <taxon>Agaricomycetes</taxon>
        <taxon>Polyporales</taxon>
        <taxon>Phanerochaetaceae</taxon>
        <taxon>Phanerochaete</taxon>
    </lineage>
</organism>
<keyword evidence="2" id="KW-1185">Reference proteome</keyword>
<dbReference type="AlphaFoldDB" id="A0A9P3GFD2"/>
<accession>A0A9P3GFD2</accession>
<proteinExistence type="predicted"/>
<sequence length="239" mass="26489">MSVQLEDHRPLSNVEMRPSSLTYALQQPLPVPSPYVRSPKLGPGGRITLPAYEHRKADGGWAIEPWLRLPSELYHASARDSRHLVHKSQRQKTCTAYTCVVKTASLAGNASPRFVPNEFQRHTSLRRDRSGRVLHERSESRGEDGFVQRNCSELVCCCIPLEHKDSTPSNASSPRPALLSLCLLATTAQHSNFWPALRTSLGQHPGSLASSEVGEGCTPARRRRGSWSTSRRLVCACTN</sequence>
<comment type="caution">
    <text evidence="1">The sequence shown here is derived from an EMBL/GenBank/DDBJ whole genome shotgun (WGS) entry which is preliminary data.</text>
</comment>
<gene>
    <name evidence="1" type="ORF">PsYK624_108280</name>
</gene>
<name>A0A9P3GFD2_9APHY</name>
<protein>
    <submittedName>
        <fullName evidence="1">Uncharacterized protein</fullName>
    </submittedName>
</protein>
<dbReference type="Proteomes" id="UP000703269">
    <property type="component" value="Unassembled WGS sequence"/>
</dbReference>
<reference evidence="1 2" key="1">
    <citation type="submission" date="2021-08" db="EMBL/GenBank/DDBJ databases">
        <title>Draft Genome Sequence of Phanerochaete sordida strain YK-624.</title>
        <authorList>
            <person name="Mori T."/>
            <person name="Dohra H."/>
            <person name="Suzuki T."/>
            <person name="Kawagishi H."/>
            <person name="Hirai H."/>
        </authorList>
    </citation>
    <scope>NUCLEOTIDE SEQUENCE [LARGE SCALE GENOMIC DNA]</scope>
    <source>
        <strain evidence="1 2">YK-624</strain>
    </source>
</reference>